<keyword evidence="4" id="KW-0460">Magnesium</keyword>
<feature type="region of interest" description="Disordered" evidence="6">
    <location>
        <begin position="238"/>
        <end position="278"/>
    </location>
</feature>
<keyword evidence="3" id="KW-0479">Metal-binding</keyword>
<dbReference type="Proteomes" id="UP000660265">
    <property type="component" value="Unassembled WGS sequence"/>
</dbReference>
<evidence type="ECO:0000313" key="7">
    <source>
        <dbReference type="EMBL" id="GGJ91541.1"/>
    </source>
</evidence>
<dbReference type="PANTHER" id="PTHR46193">
    <property type="entry name" value="6-PHOSPHOGLUCONATE PHOSPHATASE"/>
    <property type="match status" value="1"/>
</dbReference>
<gene>
    <name evidence="7" type="ORF">GCM10011583_23640</name>
</gene>
<protein>
    <submittedName>
        <fullName evidence="7">Hydrolase</fullName>
    </submittedName>
</protein>
<dbReference type="SUPFAM" id="SSF56784">
    <property type="entry name" value="HAD-like"/>
    <property type="match status" value="1"/>
</dbReference>
<dbReference type="RefSeq" id="WP_189107350.1">
    <property type="nucleotide sequence ID" value="NZ_BMMV01000006.1"/>
</dbReference>
<feature type="compositionally biased region" description="Low complexity" evidence="6">
    <location>
        <begin position="259"/>
        <end position="278"/>
    </location>
</feature>
<name>A0ABQ2E2Y8_9ACTN</name>
<dbReference type="InterPro" id="IPR006439">
    <property type="entry name" value="HAD-SF_hydro_IA"/>
</dbReference>
<evidence type="ECO:0000256" key="3">
    <source>
        <dbReference type="ARBA" id="ARBA00022723"/>
    </source>
</evidence>
<dbReference type="SFLD" id="SFLDG01129">
    <property type="entry name" value="C1.5:_HAD__Beta-PGM__Phosphata"/>
    <property type="match status" value="1"/>
</dbReference>
<proteinExistence type="inferred from homology"/>
<comment type="caution">
    <text evidence="7">The sequence shown here is derived from an EMBL/GenBank/DDBJ whole genome shotgun (WGS) entry which is preliminary data.</text>
</comment>
<dbReference type="SFLD" id="SFLDS00003">
    <property type="entry name" value="Haloacid_Dehalogenase"/>
    <property type="match status" value="1"/>
</dbReference>
<dbReference type="Gene3D" id="3.40.50.1000">
    <property type="entry name" value="HAD superfamily/HAD-like"/>
    <property type="match status" value="1"/>
</dbReference>
<comment type="similarity">
    <text evidence="2">Belongs to the HAD-like hydrolase superfamily. CbbY/CbbZ/Gph/YieH family.</text>
</comment>
<evidence type="ECO:0000256" key="5">
    <source>
        <dbReference type="ARBA" id="ARBA00023277"/>
    </source>
</evidence>
<evidence type="ECO:0000256" key="1">
    <source>
        <dbReference type="ARBA" id="ARBA00001946"/>
    </source>
</evidence>
<dbReference type="NCBIfam" id="TIGR01509">
    <property type="entry name" value="HAD-SF-IA-v3"/>
    <property type="match status" value="1"/>
</dbReference>
<dbReference type="InterPro" id="IPR036412">
    <property type="entry name" value="HAD-like_sf"/>
</dbReference>
<reference evidence="8" key="1">
    <citation type="journal article" date="2019" name="Int. J. Syst. Evol. Microbiol.">
        <title>The Global Catalogue of Microorganisms (GCM) 10K type strain sequencing project: providing services to taxonomists for standard genome sequencing and annotation.</title>
        <authorList>
            <consortium name="The Broad Institute Genomics Platform"/>
            <consortium name="The Broad Institute Genome Sequencing Center for Infectious Disease"/>
            <person name="Wu L."/>
            <person name="Ma J."/>
        </authorList>
    </citation>
    <scope>NUCLEOTIDE SEQUENCE [LARGE SCALE GENOMIC DNA]</scope>
    <source>
        <strain evidence="8">CGMCC 4.7275</strain>
    </source>
</reference>
<feature type="region of interest" description="Disordered" evidence="6">
    <location>
        <begin position="78"/>
        <end position="99"/>
    </location>
</feature>
<evidence type="ECO:0000256" key="2">
    <source>
        <dbReference type="ARBA" id="ARBA00006171"/>
    </source>
</evidence>
<evidence type="ECO:0000256" key="4">
    <source>
        <dbReference type="ARBA" id="ARBA00022842"/>
    </source>
</evidence>
<feature type="compositionally biased region" description="Basic and acidic residues" evidence="6">
    <location>
        <begin position="247"/>
        <end position="258"/>
    </location>
</feature>
<dbReference type="Gene3D" id="1.10.150.240">
    <property type="entry name" value="Putative phosphatase, domain 2"/>
    <property type="match status" value="1"/>
</dbReference>
<dbReference type="Pfam" id="PF00702">
    <property type="entry name" value="Hydrolase"/>
    <property type="match status" value="1"/>
</dbReference>
<organism evidence="7 8">
    <name type="scientific">Streptomyces camponoticapitis</name>
    <dbReference type="NCBI Taxonomy" id="1616125"/>
    <lineage>
        <taxon>Bacteria</taxon>
        <taxon>Bacillati</taxon>
        <taxon>Actinomycetota</taxon>
        <taxon>Actinomycetes</taxon>
        <taxon>Kitasatosporales</taxon>
        <taxon>Streptomycetaceae</taxon>
        <taxon>Streptomyces</taxon>
    </lineage>
</organism>
<dbReference type="InterPro" id="IPR023198">
    <property type="entry name" value="PGP-like_dom2"/>
</dbReference>
<dbReference type="EMBL" id="BMMV01000006">
    <property type="protein sequence ID" value="GGJ91541.1"/>
    <property type="molecule type" value="Genomic_DNA"/>
</dbReference>
<comment type="cofactor">
    <cofactor evidence="1">
        <name>Mg(2+)</name>
        <dbReference type="ChEBI" id="CHEBI:18420"/>
    </cofactor>
</comment>
<dbReference type="InterPro" id="IPR051600">
    <property type="entry name" value="Beta-PGM-like"/>
</dbReference>
<keyword evidence="7" id="KW-0378">Hydrolase</keyword>
<accession>A0ABQ2E2Y8</accession>
<dbReference type="GO" id="GO:0016787">
    <property type="term" value="F:hydrolase activity"/>
    <property type="evidence" value="ECO:0007669"/>
    <property type="project" value="UniProtKB-KW"/>
</dbReference>
<keyword evidence="8" id="KW-1185">Reference proteome</keyword>
<dbReference type="PANTHER" id="PTHR46193:SF18">
    <property type="entry name" value="HEXITOL PHOSPHATASE B"/>
    <property type="match status" value="1"/>
</dbReference>
<sequence>MTKLGLPDRIQACLFDLDGVITKTAVVHAAAWKETFDEFLRERGDGEFRPFDAVADYNKFVDGLPRADGVRAFLGSRGIQLPNGEPDDPPDRNSVQGLGNRKNERLLKRIRAGGVEAYEGSLRYIRAVRASGLRTAVVSSSTNCRDILRAIDAEALFDVRIDGVVAAERGLPGKPDPAPFLAAAQDLGVEASAAAVFEDALAGMEAGRSGHFGYVVGVDRVGQADALREHGGDTVVTDLADLAGPGELDRLDDGRTADRAGPGAGPARTARAGQEPKA</sequence>
<evidence type="ECO:0000256" key="6">
    <source>
        <dbReference type="SAM" id="MobiDB-lite"/>
    </source>
</evidence>
<evidence type="ECO:0000313" key="8">
    <source>
        <dbReference type="Proteomes" id="UP000660265"/>
    </source>
</evidence>
<dbReference type="InterPro" id="IPR023214">
    <property type="entry name" value="HAD_sf"/>
</dbReference>
<keyword evidence="5" id="KW-0119">Carbohydrate metabolism</keyword>